<name>A0A172TB14_9DEIO</name>
<dbReference type="PATRIC" id="fig|1182568.3.peg.2164"/>
<organism evidence="1 2">
    <name type="scientific">Deinococcus puniceus</name>
    <dbReference type="NCBI Taxonomy" id="1182568"/>
    <lineage>
        <taxon>Bacteria</taxon>
        <taxon>Thermotogati</taxon>
        <taxon>Deinococcota</taxon>
        <taxon>Deinococci</taxon>
        <taxon>Deinococcales</taxon>
        <taxon>Deinococcaceae</taxon>
        <taxon>Deinococcus</taxon>
    </lineage>
</organism>
<dbReference type="KEGG" id="dpu:SU48_10415"/>
<evidence type="ECO:0000313" key="2">
    <source>
        <dbReference type="Proteomes" id="UP000077363"/>
    </source>
</evidence>
<accession>A0A172TB14</accession>
<dbReference type="Proteomes" id="UP000077363">
    <property type="component" value="Chromosome"/>
</dbReference>
<dbReference type="EMBL" id="CP011387">
    <property type="protein sequence ID" value="ANE44117.1"/>
    <property type="molecule type" value="Genomic_DNA"/>
</dbReference>
<evidence type="ECO:0000313" key="1">
    <source>
        <dbReference type="EMBL" id="ANE44117.1"/>
    </source>
</evidence>
<reference evidence="1 2" key="1">
    <citation type="submission" date="2015-01" db="EMBL/GenBank/DDBJ databases">
        <title>Deinococcus puniceus/DY1/ whole genome sequencing.</title>
        <authorList>
            <person name="Kim M.K."/>
            <person name="Srinivasan S."/>
            <person name="Lee J.-J."/>
        </authorList>
    </citation>
    <scope>NUCLEOTIDE SEQUENCE [LARGE SCALE GENOMIC DNA]</scope>
    <source>
        <strain evidence="1 2">DY1</strain>
    </source>
</reference>
<proteinExistence type="predicted"/>
<dbReference type="OrthoDB" id="9860814at2"/>
<dbReference type="RefSeq" id="WP_064015198.1">
    <property type="nucleotide sequence ID" value="NZ_CP011387.1"/>
</dbReference>
<protein>
    <submittedName>
        <fullName evidence="1">Uncharacterized protein</fullName>
    </submittedName>
</protein>
<dbReference type="AlphaFoldDB" id="A0A172TB14"/>
<gene>
    <name evidence="1" type="ORF">SU48_10415</name>
</gene>
<sequence>MAETSRTVPSIIGGQPTLQTTTLLISRDSRTGQTRWKRYLGERWSITGSDGRSVAVLQAIPGGERTRVYALSDGKLIEKTEVYRATPTTP</sequence>
<keyword evidence="2" id="KW-1185">Reference proteome</keyword>
<dbReference type="STRING" id="1182568.SU48_10415"/>